<evidence type="ECO:0000313" key="2">
    <source>
        <dbReference type="EMBL" id="ACV37890.1"/>
    </source>
</evidence>
<gene>
    <name evidence="2" type="ordered locus">CAP2UW1_4559</name>
    <name evidence="3" type="ORF">AW11_02369</name>
</gene>
<feature type="region of interest" description="Disordered" evidence="1">
    <location>
        <begin position="1"/>
        <end position="29"/>
    </location>
</feature>
<dbReference type="AlphaFoldDB" id="C7RW80"/>
<dbReference type="EMBL" id="JEMY01000030">
    <property type="protein sequence ID" value="EXI87931.1"/>
    <property type="molecule type" value="Genomic_DNA"/>
</dbReference>
<sequence>MAKTVAITAADLSPTKPRQQSITRQRGVTSSAELVPLQFRMPPDFVRSFKQAALDRGLKLNELLNECFHEFIKKTG</sequence>
<dbReference type="OrthoDB" id="9182084at2"/>
<proteinExistence type="predicted"/>
<reference evidence="2" key="2">
    <citation type="submission" date="2009-09" db="EMBL/GenBank/DDBJ databases">
        <title>Complete sequence of plasmid2 of Candidatus Accumulibacter phosphatis clade IIA str. UW-1.</title>
        <authorList>
            <consortium name="US DOE Joint Genome Institute"/>
            <person name="Martin H.G."/>
            <person name="Ivanova N."/>
            <person name="Kunin V."/>
            <person name="Warnecke F."/>
            <person name="Barry K."/>
            <person name="He S."/>
            <person name="Salamov A."/>
            <person name="Szeto E."/>
            <person name="Dalin E."/>
            <person name="Pangilinan J.L."/>
            <person name="Lapidus A."/>
            <person name="Lowry S."/>
            <person name="Kyrpides N.C."/>
            <person name="McMahon K.D."/>
            <person name="Hugenholtz P."/>
        </authorList>
    </citation>
    <scope>NUCLEOTIDE SEQUENCE [LARGE SCALE GENOMIC DNA]</scope>
    <source>
        <plasmid evidence="2">pAph02</plasmid>
        <plasmid evidence="2">UW-1</plasmid>
    </source>
</reference>
<dbReference type="HOGENOM" id="CLU_2646149_0_0_4"/>
<accession>A0A011PKA5</accession>
<protein>
    <submittedName>
        <fullName evidence="2">Uncharacterized protein</fullName>
    </submittedName>
</protein>
<reference evidence="3 4" key="3">
    <citation type="submission" date="2014-02" db="EMBL/GenBank/DDBJ databases">
        <title>Expanding our view of genomic diversity in Candidatus Accumulibacter clades.</title>
        <authorList>
            <person name="Skennerton C.T."/>
            <person name="Barr J.J."/>
            <person name="Slater F.R."/>
            <person name="Bond P.L."/>
            <person name="Tyson G.W."/>
        </authorList>
    </citation>
    <scope>NUCLEOTIDE SEQUENCE [LARGE SCALE GENOMIC DNA]</scope>
    <source>
        <strain evidence="4">BA-93</strain>
    </source>
</reference>
<dbReference type="EMBL" id="CP001717">
    <property type="protein sequence ID" value="ACV37890.1"/>
    <property type="molecule type" value="Genomic_DNA"/>
</dbReference>
<organism evidence="2">
    <name type="scientific">Accumulibacter regalis</name>
    <dbReference type="NCBI Taxonomy" id="522306"/>
    <lineage>
        <taxon>Bacteria</taxon>
        <taxon>Pseudomonadati</taxon>
        <taxon>Pseudomonadota</taxon>
        <taxon>Betaproteobacteria</taxon>
        <taxon>Candidatus Accumulibacter</taxon>
    </lineage>
</organism>
<dbReference type="Proteomes" id="UP000022141">
    <property type="component" value="Unassembled WGS sequence"/>
</dbReference>
<evidence type="ECO:0000313" key="4">
    <source>
        <dbReference type="Proteomes" id="UP000022141"/>
    </source>
</evidence>
<evidence type="ECO:0000313" key="3">
    <source>
        <dbReference type="EMBL" id="EXI87931.1"/>
    </source>
</evidence>
<dbReference type="KEGG" id="app:CAP2UW1_4559"/>
<keyword evidence="4" id="KW-1185">Reference proteome</keyword>
<name>C7RW80_ACCRE</name>
<feature type="compositionally biased region" description="Polar residues" evidence="1">
    <location>
        <begin position="16"/>
        <end position="29"/>
    </location>
</feature>
<evidence type="ECO:0000256" key="1">
    <source>
        <dbReference type="SAM" id="MobiDB-lite"/>
    </source>
</evidence>
<geneLocation type="plasmid" evidence="2">
    <name>pAph02</name>
</geneLocation>
<reference evidence="2" key="1">
    <citation type="submission" date="2009-08" db="EMBL/GenBank/DDBJ databases">
        <authorList>
            <consortium name="US DOE Joint Genome Institute"/>
            <person name="Lucas S."/>
            <person name="Copeland A."/>
            <person name="Lapidus A."/>
            <person name="Glavina del Rio T."/>
            <person name="Dalin E."/>
            <person name="Tice H."/>
            <person name="Bruce D."/>
            <person name="Barry K."/>
            <person name="Pitluck S."/>
            <person name="Lowry S."/>
            <person name="Larimer F."/>
            <person name="Land M."/>
            <person name="Hauser L."/>
            <person name="Kyrpides N."/>
            <person name="Ivanova N."/>
            <person name="McMahon K.D."/>
            <person name="Hugenholtz P."/>
        </authorList>
    </citation>
    <scope>NUCLEOTIDE SEQUENCE</scope>
    <source>
        <strain evidence="2">UW-1</strain>
        <plasmid evidence="2">pAph02</plasmid>
    </source>
</reference>
<accession>C7RW80</accession>
<keyword evidence="2" id="KW-0614">Plasmid</keyword>